<dbReference type="EMBL" id="JOKH01000002">
    <property type="protein sequence ID" value="KEQ17851.1"/>
    <property type="molecule type" value="Genomic_DNA"/>
</dbReference>
<dbReference type="InterPro" id="IPR017601">
    <property type="entry name" value="DGQHR-contain_dom"/>
</dbReference>
<comment type="caution">
    <text evidence="1">The sequence shown here is derived from an EMBL/GenBank/DDBJ whole genome shotgun (WGS) entry which is preliminary data.</text>
</comment>
<dbReference type="STRING" id="1137799.GZ78_09365"/>
<gene>
    <name evidence="1" type="ORF">GZ78_09365</name>
</gene>
<dbReference type="AlphaFoldDB" id="A0A081NHC8"/>
<organism evidence="1 2">
    <name type="scientific">Endozoicomonas numazuensis</name>
    <dbReference type="NCBI Taxonomy" id="1137799"/>
    <lineage>
        <taxon>Bacteria</taxon>
        <taxon>Pseudomonadati</taxon>
        <taxon>Pseudomonadota</taxon>
        <taxon>Gammaproteobacteria</taxon>
        <taxon>Oceanospirillales</taxon>
        <taxon>Endozoicomonadaceae</taxon>
        <taxon>Endozoicomonas</taxon>
    </lineage>
</organism>
<dbReference type="Proteomes" id="UP000028073">
    <property type="component" value="Unassembled WGS sequence"/>
</dbReference>
<evidence type="ECO:0000313" key="2">
    <source>
        <dbReference type="Proteomes" id="UP000028073"/>
    </source>
</evidence>
<dbReference type="CDD" id="cd16412">
    <property type="entry name" value="dndB"/>
    <property type="match status" value="1"/>
</dbReference>
<dbReference type="InterPro" id="IPR017642">
    <property type="entry name" value="DNA_S_mod_DndB"/>
</dbReference>
<dbReference type="Pfam" id="PF14072">
    <property type="entry name" value="DndB"/>
    <property type="match status" value="1"/>
</dbReference>
<protein>
    <submittedName>
        <fullName evidence="1">DNA sulfur modification protein DndB</fullName>
    </submittedName>
</protein>
<dbReference type="eggNOG" id="ENOG502Z8U6">
    <property type="taxonomic scope" value="Bacteria"/>
</dbReference>
<keyword evidence="2" id="KW-1185">Reference proteome</keyword>
<evidence type="ECO:0000313" key="1">
    <source>
        <dbReference type="EMBL" id="KEQ17851.1"/>
    </source>
</evidence>
<accession>A0A081NHC8</accession>
<sequence>MTASFEYVFPSIRGTQAGRQYYVSMCPLKLIPKIFLFDEEELKPELRAQRLLNRSRIPEIARYLVRNKDDYVFSSITASIDGDVDFIPLGDDGDESLVGSLRVDMQSHFIINDGQHRRAAIEEALKQHPALGEETLSVVFFVDRGLNRCQQMFADLNRYAVKTSLSLGLCYDHRDAQAQISRLVAMKSEVFSGLVDMEKSALSARSRKLFTLSSINSANIAMLSGVELKTEDKTDGMSVEEAAGLCIDFWDEVAANIPEWELVSESKITAGDVREEFIHSHAVVLQALGAVCNRLINISMRDRQLKLSGLNNIDWRRTNSKAWEGRCMSGGRVTKAGHNVTLTSNYIKMQLGISLTPDEQRTEEAFKRGEHVK</sequence>
<proteinExistence type="predicted"/>
<reference evidence="1 2" key="1">
    <citation type="submission" date="2014-06" db="EMBL/GenBank/DDBJ databases">
        <title>Whole Genome Sequences of Three Symbiotic Endozoicomonas Bacteria.</title>
        <authorList>
            <person name="Neave M.J."/>
            <person name="Apprill A."/>
            <person name="Voolstra C.R."/>
        </authorList>
    </citation>
    <scope>NUCLEOTIDE SEQUENCE [LARGE SCALE GENOMIC DNA]</scope>
    <source>
        <strain evidence="1 2">DSM 25634</strain>
    </source>
</reference>
<dbReference type="NCBIfam" id="TIGR03187">
    <property type="entry name" value="DGQHR"/>
    <property type="match status" value="1"/>
</dbReference>
<name>A0A081NHC8_9GAMM</name>
<dbReference type="NCBIfam" id="TIGR03233">
    <property type="entry name" value="DNA_S_dndB"/>
    <property type="match status" value="1"/>
</dbReference>
<dbReference type="OrthoDB" id="3524978at2"/>
<dbReference type="RefSeq" id="WP_081869743.1">
    <property type="nucleotide sequence ID" value="NZ_JOKH01000002.1"/>
</dbReference>